<gene>
    <name evidence="2" type="ORF">N7456_000602</name>
</gene>
<keyword evidence="1" id="KW-0732">Signal</keyword>
<feature type="signal peptide" evidence="1">
    <location>
        <begin position="1"/>
        <end position="20"/>
    </location>
</feature>
<dbReference type="OrthoDB" id="3641682at2759"/>
<dbReference type="AlphaFoldDB" id="A0A9W9KSD8"/>
<comment type="caution">
    <text evidence="2">The sequence shown here is derived from an EMBL/GenBank/DDBJ whole genome shotgun (WGS) entry which is preliminary data.</text>
</comment>
<reference evidence="2" key="1">
    <citation type="submission" date="2022-11" db="EMBL/GenBank/DDBJ databases">
        <authorList>
            <person name="Petersen C."/>
        </authorList>
    </citation>
    <scope>NUCLEOTIDE SEQUENCE</scope>
    <source>
        <strain evidence="2">IBT 30069</strain>
    </source>
</reference>
<keyword evidence="3" id="KW-1185">Reference proteome</keyword>
<dbReference type="EMBL" id="JAPQKH010000001">
    <property type="protein sequence ID" value="KAJ5116254.1"/>
    <property type="molecule type" value="Genomic_DNA"/>
</dbReference>
<evidence type="ECO:0000313" key="2">
    <source>
        <dbReference type="EMBL" id="KAJ5116254.1"/>
    </source>
</evidence>
<reference evidence="2" key="2">
    <citation type="journal article" date="2023" name="IMA Fungus">
        <title>Comparative genomic study of the Penicillium genus elucidates a diverse pangenome and 15 lateral gene transfer events.</title>
        <authorList>
            <person name="Petersen C."/>
            <person name="Sorensen T."/>
            <person name="Nielsen M.R."/>
            <person name="Sondergaard T.E."/>
            <person name="Sorensen J.L."/>
            <person name="Fitzpatrick D.A."/>
            <person name="Frisvad J.C."/>
            <person name="Nielsen K.L."/>
        </authorList>
    </citation>
    <scope>NUCLEOTIDE SEQUENCE</scope>
    <source>
        <strain evidence="2">IBT 30069</strain>
    </source>
</reference>
<feature type="chain" id="PRO_5040852630" evidence="1">
    <location>
        <begin position="21"/>
        <end position="381"/>
    </location>
</feature>
<evidence type="ECO:0000256" key="1">
    <source>
        <dbReference type="SAM" id="SignalP"/>
    </source>
</evidence>
<protein>
    <submittedName>
        <fullName evidence="2">Uncharacterized protein</fullName>
    </submittedName>
</protein>
<name>A0A9W9KSD8_9EURO</name>
<proteinExistence type="predicted"/>
<accession>A0A9W9KSD8</accession>
<organism evidence="2 3">
    <name type="scientific">Penicillium angulare</name>
    <dbReference type="NCBI Taxonomy" id="116970"/>
    <lineage>
        <taxon>Eukaryota</taxon>
        <taxon>Fungi</taxon>
        <taxon>Dikarya</taxon>
        <taxon>Ascomycota</taxon>
        <taxon>Pezizomycotina</taxon>
        <taxon>Eurotiomycetes</taxon>
        <taxon>Eurotiomycetidae</taxon>
        <taxon>Eurotiales</taxon>
        <taxon>Aspergillaceae</taxon>
        <taxon>Penicillium</taxon>
    </lineage>
</organism>
<evidence type="ECO:0000313" key="3">
    <source>
        <dbReference type="Proteomes" id="UP001149165"/>
    </source>
</evidence>
<dbReference type="Proteomes" id="UP001149165">
    <property type="component" value="Unassembled WGS sequence"/>
</dbReference>
<sequence>MRLGPLLASTVTVFSSIALALPAKNTTINVLYRHDRDDQKHGIAAFNSAKQLIGYTCDYTLDHGNFAAEHIQFKVDKQSTGEIVIGGKAYAIHSKAEHSGGPTCNRIYNHKMVELDCTVTMDAKFVGRPISINGTQPCFGGDLTAFDLRQGVRVIDTSQAKKVDRSSSVQVPETLDGLDELENVDKRCLVQSTTDPVKGVVQQQYFAEQYTKNIQCGSASSCSASVTDSTSYTFTFTATAQLTKWINAGFSVAKSWSEGASYTCGGGKDETLCVWYNGAHTRYAVENMKYNYCDTSVWGASIEGGPFDVTSPNSNGQGSYYYCVVGTCRDKGQGYWNYNGRYGGPNGPDDLGDEGVNPCTDSSILEAAGAMAVGGDAEASC</sequence>